<evidence type="ECO:0000256" key="6">
    <source>
        <dbReference type="ARBA" id="ARBA00022692"/>
    </source>
</evidence>
<dbReference type="GO" id="GO:2001256">
    <property type="term" value="P:regulation of store-operated calcium entry"/>
    <property type="evidence" value="ECO:0007669"/>
    <property type="project" value="InterPro"/>
</dbReference>
<keyword evidence="18" id="KW-1185">Reference proteome</keyword>
<dbReference type="WBParaSite" id="BPAG_0001410701-mRNA-1">
    <property type="protein sequence ID" value="BPAG_0001410701-mRNA-1"/>
    <property type="gene ID" value="BPAG_0001410701"/>
</dbReference>
<evidence type="ECO:0000256" key="7">
    <source>
        <dbReference type="ARBA" id="ARBA00022729"/>
    </source>
</evidence>
<evidence type="ECO:0000256" key="16">
    <source>
        <dbReference type="SAM" id="SignalP"/>
    </source>
</evidence>
<keyword evidence="8" id="KW-0256">Endoplasmic reticulum</keyword>
<evidence type="ECO:0000256" key="10">
    <source>
        <dbReference type="ARBA" id="ARBA00022989"/>
    </source>
</evidence>
<feature type="signal peptide" evidence="16">
    <location>
        <begin position="1"/>
        <end position="21"/>
    </location>
</feature>
<evidence type="ECO:0000256" key="5">
    <source>
        <dbReference type="ARBA" id="ARBA00022568"/>
    </source>
</evidence>
<evidence type="ECO:0000256" key="4">
    <source>
        <dbReference type="ARBA" id="ARBA00022448"/>
    </source>
</evidence>
<keyword evidence="6 15" id="KW-0812">Transmembrane</keyword>
<dbReference type="GO" id="GO:0005789">
    <property type="term" value="C:endoplasmic reticulum membrane"/>
    <property type="evidence" value="ECO:0007669"/>
    <property type="project" value="UniProtKB-SubCell"/>
</dbReference>
<evidence type="ECO:0000256" key="12">
    <source>
        <dbReference type="ARBA" id="ARBA00023136"/>
    </source>
</evidence>
<sequence length="305" mass="34122">MLCWSRIYVMFLIGIVNLCEGSGKVRLADVTTLTLYRDKYTTGRRSSPIPQIQCVGGSAKGKFEPRVVQCYNRGYDGIDVQWECKAEMGDQYEFGEIRVSCEGYDYADDPYILRGSCGLKYSLEYSHERGNNYGKNNVPNAPPYEKDHEFGSLTLPSVAILLLFLFVVYYSCLQPTTDDDTTRRSGPPPPPHSGRPPPPGFKSFTRPTDAPPTYEESFYNASGTQSSGPSFFSGLGLGGLAGYLYGRSQNSEDSFFRGRRPYEQDGFWSSSHSRYRGDSPGPSTSRTTSGRFLALFNIYLIVYFV</sequence>
<evidence type="ECO:0000313" key="17">
    <source>
        <dbReference type="EMBL" id="VDN95220.1"/>
    </source>
</evidence>
<proteinExistence type="inferred from homology"/>
<evidence type="ECO:0000256" key="9">
    <source>
        <dbReference type="ARBA" id="ARBA00022837"/>
    </source>
</evidence>
<dbReference type="AlphaFoldDB" id="A0A0N4TYK9"/>
<reference evidence="19" key="1">
    <citation type="submission" date="2017-02" db="UniProtKB">
        <authorList>
            <consortium name="WormBaseParasite"/>
        </authorList>
    </citation>
    <scope>IDENTIFICATION</scope>
</reference>
<comment type="subcellular location">
    <subcellularLocation>
        <location evidence="1">Endoplasmic reticulum membrane</location>
        <topology evidence="1">Single-pass type I membrane protein</topology>
    </subcellularLocation>
</comment>
<keyword evidence="11" id="KW-0406">Ion transport</keyword>
<keyword evidence="5" id="KW-0109">Calcium transport</keyword>
<feature type="transmembrane region" description="Helical" evidence="15">
    <location>
        <begin position="150"/>
        <end position="170"/>
    </location>
</feature>
<dbReference type="STRING" id="6280.A0A0N4TYK9"/>
<evidence type="ECO:0000313" key="19">
    <source>
        <dbReference type="WBParaSite" id="BPAG_0001410701-mRNA-1"/>
    </source>
</evidence>
<feature type="region of interest" description="Disordered" evidence="14">
    <location>
        <begin position="267"/>
        <end position="287"/>
    </location>
</feature>
<dbReference type="PANTHER" id="PTHR15929">
    <property type="entry name" value="STORE-OPERATED CALCIUM ENTRY-ASSOCIATED REGULATORY FACTOR"/>
    <property type="match status" value="1"/>
</dbReference>
<feature type="region of interest" description="Disordered" evidence="14">
    <location>
        <begin position="177"/>
        <end position="207"/>
    </location>
</feature>
<evidence type="ECO:0000313" key="18">
    <source>
        <dbReference type="Proteomes" id="UP000278627"/>
    </source>
</evidence>
<protein>
    <recommendedName>
        <fullName evidence="3">Store-operated calcium entry-associated regulatory factor</fullName>
    </recommendedName>
    <alternativeName>
        <fullName evidence="13">Transmembrane protein 66</fullName>
    </alternativeName>
</protein>
<evidence type="ECO:0000256" key="3">
    <source>
        <dbReference type="ARBA" id="ARBA00016584"/>
    </source>
</evidence>
<evidence type="ECO:0000256" key="13">
    <source>
        <dbReference type="ARBA" id="ARBA00031116"/>
    </source>
</evidence>
<dbReference type="Proteomes" id="UP000278627">
    <property type="component" value="Unassembled WGS sequence"/>
</dbReference>
<feature type="compositionally biased region" description="Pro residues" evidence="14">
    <location>
        <begin position="186"/>
        <end position="200"/>
    </location>
</feature>
<feature type="chain" id="PRO_5043122325" description="Store-operated calcium entry-associated regulatory factor" evidence="16">
    <location>
        <begin position="22"/>
        <end position="305"/>
    </location>
</feature>
<evidence type="ECO:0000256" key="14">
    <source>
        <dbReference type="SAM" id="MobiDB-lite"/>
    </source>
</evidence>
<organism evidence="19">
    <name type="scientific">Brugia pahangi</name>
    <name type="common">Filarial nematode worm</name>
    <dbReference type="NCBI Taxonomy" id="6280"/>
    <lineage>
        <taxon>Eukaryota</taxon>
        <taxon>Metazoa</taxon>
        <taxon>Ecdysozoa</taxon>
        <taxon>Nematoda</taxon>
        <taxon>Chromadorea</taxon>
        <taxon>Rhabditida</taxon>
        <taxon>Spirurina</taxon>
        <taxon>Spiruromorpha</taxon>
        <taxon>Filarioidea</taxon>
        <taxon>Onchocercidae</taxon>
        <taxon>Brugia</taxon>
    </lineage>
</organism>
<evidence type="ECO:0000256" key="8">
    <source>
        <dbReference type="ARBA" id="ARBA00022824"/>
    </source>
</evidence>
<reference evidence="17 18" key="2">
    <citation type="submission" date="2018-11" db="EMBL/GenBank/DDBJ databases">
        <authorList>
            <consortium name="Pathogen Informatics"/>
        </authorList>
    </citation>
    <scope>NUCLEOTIDE SEQUENCE [LARGE SCALE GENOMIC DNA]</scope>
</reference>
<evidence type="ECO:0000256" key="15">
    <source>
        <dbReference type="SAM" id="Phobius"/>
    </source>
</evidence>
<keyword evidence="9" id="KW-0106">Calcium</keyword>
<keyword evidence="12 15" id="KW-0472">Membrane</keyword>
<dbReference type="EMBL" id="UZAD01013501">
    <property type="protein sequence ID" value="VDN95220.1"/>
    <property type="molecule type" value="Genomic_DNA"/>
</dbReference>
<dbReference type="InterPro" id="IPR009567">
    <property type="entry name" value="SARAF"/>
</dbReference>
<dbReference type="Pfam" id="PF06682">
    <property type="entry name" value="SARAF"/>
    <property type="match status" value="1"/>
</dbReference>
<evidence type="ECO:0000256" key="2">
    <source>
        <dbReference type="ARBA" id="ARBA00006833"/>
    </source>
</evidence>
<evidence type="ECO:0000256" key="1">
    <source>
        <dbReference type="ARBA" id="ARBA00004115"/>
    </source>
</evidence>
<keyword evidence="4" id="KW-0813">Transport</keyword>
<keyword evidence="10 15" id="KW-1133">Transmembrane helix</keyword>
<evidence type="ECO:0000256" key="11">
    <source>
        <dbReference type="ARBA" id="ARBA00023065"/>
    </source>
</evidence>
<gene>
    <name evidence="17" type="ORF">BPAG_LOCUS14035</name>
</gene>
<accession>A0A0N4TYK9</accession>
<comment type="similarity">
    <text evidence="2">Belongs to the SARAF family.</text>
</comment>
<dbReference type="GO" id="GO:0006816">
    <property type="term" value="P:calcium ion transport"/>
    <property type="evidence" value="ECO:0007669"/>
    <property type="project" value="UniProtKB-KW"/>
</dbReference>
<name>A0A0N4TYK9_BRUPA</name>
<keyword evidence="7 16" id="KW-0732">Signal</keyword>
<dbReference type="PANTHER" id="PTHR15929:SF0">
    <property type="entry name" value="STORE-OPERATED CALCIUM ENTRY-ASSOCIATED REGULATORY FACTOR"/>
    <property type="match status" value="1"/>
</dbReference>